<evidence type="ECO:0000256" key="4">
    <source>
        <dbReference type="ARBA" id="ARBA00022806"/>
    </source>
</evidence>
<dbReference type="RefSeq" id="WP_262395214.1">
    <property type="nucleotide sequence ID" value="NZ_JACRTD010000004.1"/>
</dbReference>
<comment type="caution">
    <text evidence="14">The sequence shown here is derived from an EMBL/GenBank/DDBJ whole genome shotgun (WGS) entry which is preliminary data.</text>
</comment>
<organism evidence="14 15">
    <name type="scientific">Youxingia wuxianensis</name>
    <dbReference type="NCBI Taxonomy" id="2763678"/>
    <lineage>
        <taxon>Bacteria</taxon>
        <taxon>Bacillati</taxon>
        <taxon>Bacillota</taxon>
        <taxon>Clostridia</taxon>
        <taxon>Eubacteriales</taxon>
        <taxon>Oscillospiraceae</taxon>
        <taxon>Youxingia</taxon>
    </lineage>
</organism>
<gene>
    <name evidence="14" type="ORF">H8705_07545</name>
</gene>
<feature type="binding site" evidence="11">
    <location>
        <begin position="479"/>
        <end position="486"/>
    </location>
    <ligand>
        <name>ATP</name>
        <dbReference type="ChEBI" id="CHEBI:30616"/>
    </ligand>
</feature>
<keyword evidence="2 11" id="KW-0547">Nucleotide-binding</keyword>
<dbReference type="InterPro" id="IPR014016">
    <property type="entry name" value="UvrD-like_ATP-bd"/>
</dbReference>
<reference evidence="14" key="1">
    <citation type="submission" date="2020-08" db="EMBL/GenBank/DDBJ databases">
        <title>Genome public.</title>
        <authorList>
            <person name="Liu C."/>
            <person name="Sun Q."/>
        </authorList>
    </citation>
    <scope>NUCLEOTIDE SEQUENCE</scope>
    <source>
        <strain evidence="14">NSJ-64</strain>
    </source>
</reference>
<dbReference type="SUPFAM" id="SSF52540">
    <property type="entry name" value="P-loop containing nucleoside triphosphate hydrolases"/>
    <property type="match status" value="1"/>
</dbReference>
<dbReference type="GO" id="GO:0043138">
    <property type="term" value="F:3'-5' DNA helicase activity"/>
    <property type="evidence" value="ECO:0007669"/>
    <property type="project" value="UniProtKB-EC"/>
</dbReference>
<evidence type="ECO:0000256" key="6">
    <source>
        <dbReference type="ARBA" id="ARBA00023125"/>
    </source>
</evidence>
<dbReference type="CDD" id="cd18807">
    <property type="entry name" value="SF1_C_UvrD"/>
    <property type="match status" value="1"/>
</dbReference>
<dbReference type="PROSITE" id="PS51198">
    <property type="entry name" value="UVRD_HELICASE_ATP_BIND"/>
    <property type="match status" value="1"/>
</dbReference>
<keyword evidence="3 11" id="KW-0378">Hydrolase</keyword>
<name>A0A926IHS6_9FIRM</name>
<feature type="domain" description="UvrD-like helicase ATP-binding" evidence="12">
    <location>
        <begin position="458"/>
        <end position="712"/>
    </location>
</feature>
<dbReference type="PROSITE" id="PS51217">
    <property type="entry name" value="UVRD_HELICASE_CTER"/>
    <property type="match status" value="1"/>
</dbReference>
<keyword evidence="4 11" id="KW-0347">Helicase</keyword>
<evidence type="ECO:0000313" key="14">
    <source>
        <dbReference type="EMBL" id="MBC8585435.1"/>
    </source>
</evidence>
<keyword evidence="7" id="KW-0413">Isomerase</keyword>
<dbReference type="Pfam" id="PF13361">
    <property type="entry name" value="UvrD_C"/>
    <property type="match status" value="2"/>
</dbReference>
<comment type="catalytic activity">
    <reaction evidence="10">
        <text>ATP + H2O = ADP + phosphate + H(+)</text>
        <dbReference type="Rhea" id="RHEA:13065"/>
        <dbReference type="ChEBI" id="CHEBI:15377"/>
        <dbReference type="ChEBI" id="CHEBI:15378"/>
        <dbReference type="ChEBI" id="CHEBI:30616"/>
        <dbReference type="ChEBI" id="CHEBI:43474"/>
        <dbReference type="ChEBI" id="CHEBI:456216"/>
        <dbReference type="EC" id="5.6.2.4"/>
    </reaction>
</comment>
<comment type="catalytic activity">
    <reaction evidence="8">
        <text>Couples ATP hydrolysis with the unwinding of duplex DNA by translocating in the 3'-5' direction.</text>
        <dbReference type="EC" id="5.6.2.4"/>
    </reaction>
</comment>
<dbReference type="Proteomes" id="UP000623678">
    <property type="component" value="Unassembled WGS sequence"/>
</dbReference>
<evidence type="ECO:0000256" key="8">
    <source>
        <dbReference type="ARBA" id="ARBA00034617"/>
    </source>
</evidence>
<dbReference type="InterPro" id="IPR013986">
    <property type="entry name" value="DExx_box_DNA_helicase_dom_sf"/>
</dbReference>
<dbReference type="EC" id="5.6.2.4" evidence="9"/>
<dbReference type="GO" id="GO:0003677">
    <property type="term" value="F:DNA binding"/>
    <property type="evidence" value="ECO:0007669"/>
    <property type="project" value="UniProtKB-KW"/>
</dbReference>
<dbReference type="Gene3D" id="1.10.486.10">
    <property type="entry name" value="PCRA, domain 4"/>
    <property type="match status" value="1"/>
</dbReference>
<evidence type="ECO:0000256" key="5">
    <source>
        <dbReference type="ARBA" id="ARBA00022840"/>
    </source>
</evidence>
<evidence type="ECO:0000256" key="9">
    <source>
        <dbReference type="ARBA" id="ARBA00034808"/>
    </source>
</evidence>
<keyword evidence="6" id="KW-0238">DNA-binding</keyword>
<evidence type="ECO:0000259" key="13">
    <source>
        <dbReference type="PROSITE" id="PS51217"/>
    </source>
</evidence>
<proteinExistence type="inferred from homology"/>
<dbReference type="InterPro" id="IPR014017">
    <property type="entry name" value="DNA_helicase_UvrD-like_C"/>
</dbReference>
<dbReference type="Pfam" id="PF00580">
    <property type="entry name" value="UvrD-helicase"/>
    <property type="match status" value="1"/>
</dbReference>
<feature type="domain" description="UvrD-like helicase C-terminal" evidence="13">
    <location>
        <begin position="713"/>
        <end position="978"/>
    </location>
</feature>
<evidence type="ECO:0000313" key="15">
    <source>
        <dbReference type="Proteomes" id="UP000623678"/>
    </source>
</evidence>
<evidence type="ECO:0000256" key="2">
    <source>
        <dbReference type="ARBA" id="ARBA00022741"/>
    </source>
</evidence>
<evidence type="ECO:0000259" key="12">
    <source>
        <dbReference type="PROSITE" id="PS51198"/>
    </source>
</evidence>
<accession>A0A926IHS6</accession>
<dbReference type="Gene3D" id="3.20.20.140">
    <property type="entry name" value="Metal-dependent hydrolases"/>
    <property type="match status" value="1"/>
</dbReference>
<dbReference type="InterPro" id="IPR000212">
    <property type="entry name" value="DNA_helicase_UvrD/REP"/>
</dbReference>
<evidence type="ECO:0000256" key="7">
    <source>
        <dbReference type="ARBA" id="ARBA00023235"/>
    </source>
</evidence>
<dbReference type="GO" id="GO:0000725">
    <property type="term" value="P:recombinational repair"/>
    <property type="evidence" value="ECO:0007669"/>
    <property type="project" value="TreeGrafter"/>
</dbReference>
<keyword evidence="15" id="KW-1185">Reference proteome</keyword>
<dbReference type="CDD" id="cd19067">
    <property type="entry name" value="PfuEndoQ-like"/>
    <property type="match status" value="1"/>
</dbReference>
<evidence type="ECO:0000256" key="1">
    <source>
        <dbReference type="ARBA" id="ARBA00009922"/>
    </source>
</evidence>
<dbReference type="GO" id="GO:0016787">
    <property type="term" value="F:hydrolase activity"/>
    <property type="evidence" value="ECO:0007669"/>
    <property type="project" value="UniProtKB-UniRule"/>
</dbReference>
<dbReference type="AlphaFoldDB" id="A0A926IHS6"/>
<dbReference type="InterPro" id="IPR027417">
    <property type="entry name" value="P-loop_NTPase"/>
</dbReference>
<dbReference type="PANTHER" id="PTHR11070">
    <property type="entry name" value="UVRD / RECB / PCRA DNA HELICASE FAMILY MEMBER"/>
    <property type="match status" value="1"/>
</dbReference>
<keyword evidence="5 11" id="KW-0067">ATP-binding</keyword>
<dbReference type="PANTHER" id="PTHR11070:SF2">
    <property type="entry name" value="ATP-DEPENDENT DNA HELICASE SRS2"/>
    <property type="match status" value="1"/>
</dbReference>
<comment type="similarity">
    <text evidence="1">Belongs to the helicase family. UvrD subfamily.</text>
</comment>
<evidence type="ECO:0000256" key="11">
    <source>
        <dbReference type="PROSITE-ProRule" id="PRU00560"/>
    </source>
</evidence>
<dbReference type="Gene3D" id="1.10.10.160">
    <property type="match status" value="1"/>
</dbReference>
<dbReference type="GO" id="GO:0005524">
    <property type="term" value="F:ATP binding"/>
    <property type="evidence" value="ECO:0007669"/>
    <property type="project" value="UniProtKB-UniRule"/>
</dbReference>
<dbReference type="EMBL" id="JACRTD010000004">
    <property type="protein sequence ID" value="MBC8585435.1"/>
    <property type="molecule type" value="Genomic_DNA"/>
</dbReference>
<evidence type="ECO:0000256" key="10">
    <source>
        <dbReference type="ARBA" id="ARBA00048988"/>
    </source>
</evidence>
<protein>
    <recommendedName>
        <fullName evidence="9">DNA 3'-5' helicase</fullName>
        <ecNumber evidence="9">5.6.2.4</ecNumber>
    </recommendedName>
</protein>
<dbReference type="SUPFAM" id="SSF89550">
    <property type="entry name" value="PHP domain-like"/>
    <property type="match status" value="1"/>
</dbReference>
<evidence type="ECO:0000256" key="3">
    <source>
        <dbReference type="ARBA" id="ARBA00022801"/>
    </source>
</evidence>
<dbReference type="Gene3D" id="3.40.50.300">
    <property type="entry name" value="P-loop containing nucleotide triphosphate hydrolases"/>
    <property type="match status" value="2"/>
</dbReference>
<sequence length="1063" mass="117793">MFIADLHTHSKYSRATSRECIPEYLDLWARRKGIDLIGTGDFTHPAWRQELKEKLTPAGQGLYQLKKEFVLPDDTAGAGASPHFILSGEISCIYKKNGRVRKVHNVILLPCLEAAEILSKKLERIGNIHSDGRPILGLDSRDLLEIALETCPQAIFIPAHIWTPHFSLFGAFSGFNTIEECYEDLTPYIHALETGLSSDPPMNWRLSALDRFTLISNSDAHSPQKLGREANIFDLPLSYDGLAQALRDKEGFMGTIEFFPEEGKYHLDGHRKCSVCLSPSQTASQNGRCPVCGGKLTIGVLHRVEELADREEGFVPENSRPYESLVPLPEVIAASTGLTPISKKVNTWYGAMLQTLGPEFYILRQAPLEEIQRFAGPCITEGVRRVRAGEITALPGYDGEFGKIQILSPEEVEAFSGQTSLFGVPAAKKKIISKPSPLKKEKSAPKENKDAKAPSLLFGLNDQQQAAVNSTSPVTAVIAGPGTGKTKTLIARIAHLIQEEKVPASRITAVTFTNKAAQEMRQRLDVHFQGRRAAKNVTIGTFHSVCLELLGDVNILGDADALTLAHQVLQECGLKLSARKFLSLVSQRKNGVCTEHSPLTDSAYEAYEEKLAQYQVLDYDDILLCALALLRQGKETRTSFTHLLVDEFQDTNPLQFQLINAFSQQSKSLFVIGDPDQSIYGFRGAGAQCFERLAQERPDLETIYLSENYRSTPQILSCALPVIANNHEGVSPHLTAQRPAGAKVSFVRAGDEFQEALFIAKEINRMVGGIDMLDSQSLAGGKREFSRPMAFCDIAVLYRTHRQAQLLEKCLSIEGIPYVLTGREDFLCEPLIRGSVGFFRFLMNSGDLLSLYACLTEVMGLSQKQAEEVTDKFKKTGSFPQQTPPPAGMEKFLSLYEKFSQKANREKPQKLLEAWAQDTGLAEDPSLEKLINISVFYKELAPFLRALALGGEGDVHRSAARRYFSDAVSLATLHGAKGLEFPVVFLCGVKRGVLPFQLPDRESDLSEERRLFYVGMTRAQEELILLSPGTPSLFLDELPAQELSFEQAREWKEPSSGKQLSLF</sequence>
<dbReference type="CDD" id="cd17932">
    <property type="entry name" value="DEXQc_UvrD"/>
    <property type="match status" value="1"/>
</dbReference>
<dbReference type="InterPro" id="IPR016195">
    <property type="entry name" value="Pol/histidinol_Pase-like"/>
</dbReference>